<name>A0A8J3FKA5_9FLAO</name>
<gene>
    <name evidence="4" type="ORF">GCM10007962_28440</name>
</gene>
<dbReference type="RefSeq" id="WP_188654358.1">
    <property type="nucleotide sequence ID" value="NZ_BMNR01000007.1"/>
</dbReference>
<dbReference type="PANTHER" id="PTHR46268:SF6">
    <property type="entry name" value="UNIVERSAL STRESS PROTEIN UP12"/>
    <property type="match status" value="1"/>
</dbReference>
<organism evidence="4 5">
    <name type="scientific">Yeosuana aromativorans</name>
    <dbReference type="NCBI Taxonomy" id="288019"/>
    <lineage>
        <taxon>Bacteria</taxon>
        <taxon>Pseudomonadati</taxon>
        <taxon>Bacteroidota</taxon>
        <taxon>Flavobacteriia</taxon>
        <taxon>Flavobacteriales</taxon>
        <taxon>Flavobacteriaceae</taxon>
        <taxon>Yeosuana</taxon>
    </lineage>
</organism>
<sequence length="143" mass="15664">MLYSKILIAVDNSEFSEKAAINGFKLAEQLDATVALLYVVDTSKAVANIDTGVYPEQALFLLKKEAEQTLNKLAALHTGKEVVKFMPQGIPTKDIIKTAEKWEADLIVLGTHGRTGLMHLLVGSVSESIIRHSKIPVMVYPSK</sequence>
<feature type="domain" description="UspA" evidence="3">
    <location>
        <begin position="3"/>
        <end position="141"/>
    </location>
</feature>
<keyword evidence="2" id="KW-0963">Cytoplasm</keyword>
<dbReference type="SUPFAM" id="SSF52402">
    <property type="entry name" value="Adenine nucleotide alpha hydrolases-like"/>
    <property type="match status" value="1"/>
</dbReference>
<dbReference type="Proteomes" id="UP000612329">
    <property type="component" value="Unassembled WGS sequence"/>
</dbReference>
<dbReference type="InterPro" id="IPR006016">
    <property type="entry name" value="UspA"/>
</dbReference>
<evidence type="ECO:0000313" key="5">
    <source>
        <dbReference type="Proteomes" id="UP000612329"/>
    </source>
</evidence>
<dbReference type="PIRSF" id="PIRSF006276">
    <property type="entry name" value="UspA"/>
    <property type="match status" value="1"/>
</dbReference>
<evidence type="ECO:0000313" key="4">
    <source>
        <dbReference type="EMBL" id="GGK32400.1"/>
    </source>
</evidence>
<dbReference type="EMBL" id="BMNR01000007">
    <property type="protein sequence ID" value="GGK32400.1"/>
    <property type="molecule type" value="Genomic_DNA"/>
</dbReference>
<comment type="subcellular location">
    <subcellularLocation>
        <location evidence="2">Cytoplasm</location>
    </subcellularLocation>
</comment>
<proteinExistence type="inferred from homology"/>
<evidence type="ECO:0000259" key="3">
    <source>
        <dbReference type="Pfam" id="PF00582"/>
    </source>
</evidence>
<reference evidence="4" key="1">
    <citation type="journal article" date="2014" name="Int. J. Syst. Evol. Microbiol.">
        <title>Complete genome sequence of Corynebacterium casei LMG S-19264T (=DSM 44701T), isolated from a smear-ripened cheese.</title>
        <authorList>
            <consortium name="US DOE Joint Genome Institute (JGI-PGF)"/>
            <person name="Walter F."/>
            <person name="Albersmeier A."/>
            <person name="Kalinowski J."/>
            <person name="Ruckert C."/>
        </authorList>
    </citation>
    <scope>NUCLEOTIDE SEQUENCE</scope>
    <source>
        <strain evidence="4">JCM 12862</strain>
    </source>
</reference>
<dbReference type="Pfam" id="PF00582">
    <property type="entry name" value="Usp"/>
    <property type="match status" value="1"/>
</dbReference>
<dbReference type="GO" id="GO:0005737">
    <property type="term" value="C:cytoplasm"/>
    <property type="evidence" value="ECO:0007669"/>
    <property type="project" value="UniProtKB-SubCell"/>
</dbReference>
<dbReference type="PANTHER" id="PTHR46268">
    <property type="entry name" value="STRESS RESPONSE PROTEIN NHAX"/>
    <property type="match status" value="1"/>
</dbReference>
<evidence type="ECO:0000256" key="1">
    <source>
        <dbReference type="ARBA" id="ARBA00008791"/>
    </source>
</evidence>
<accession>A0A8J3FKA5</accession>
<reference evidence="4" key="2">
    <citation type="submission" date="2020-09" db="EMBL/GenBank/DDBJ databases">
        <authorList>
            <person name="Sun Q."/>
            <person name="Ohkuma M."/>
        </authorList>
    </citation>
    <scope>NUCLEOTIDE SEQUENCE</scope>
    <source>
        <strain evidence="4">JCM 12862</strain>
    </source>
</reference>
<evidence type="ECO:0000256" key="2">
    <source>
        <dbReference type="PIRNR" id="PIRNR006276"/>
    </source>
</evidence>
<keyword evidence="5" id="KW-1185">Reference proteome</keyword>
<comment type="similarity">
    <text evidence="1 2">Belongs to the universal stress protein A family.</text>
</comment>
<dbReference type="AlphaFoldDB" id="A0A8J3FKA5"/>
<dbReference type="PRINTS" id="PR01438">
    <property type="entry name" value="UNVRSLSTRESS"/>
</dbReference>
<dbReference type="CDD" id="cd00293">
    <property type="entry name" value="USP-like"/>
    <property type="match status" value="1"/>
</dbReference>
<dbReference type="InterPro" id="IPR006015">
    <property type="entry name" value="Universal_stress_UspA"/>
</dbReference>
<protein>
    <recommendedName>
        <fullName evidence="2">Universal stress protein</fullName>
    </recommendedName>
</protein>
<dbReference type="InterPro" id="IPR014729">
    <property type="entry name" value="Rossmann-like_a/b/a_fold"/>
</dbReference>
<comment type="caution">
    <text evidence="4">The sequence shown here is derived from an EMBL/GenBank/DDBJ whole genome shotgun (WGS) entry which is preliminary data.</text>
</comment>
<dbReference type="Gene3D" id="3.40.50.620">
    <property type="entry name" value="HUPs"/>
    <property type="match status" value="1"/>
</dbReference>